<organism evidence="2 3">
    <name type="scientific">Streptomyces luteosporeus</name>
    <dbReference type="NCBI Taxonomy" id="173856"/>
    <lineage>
        <taxon>Bacteria</taxon>
        <taxon>Bacillati</taxon>
        <taxon>Actinomycetota</taxon>
        <taxon>Actinomycetes</taxon>
        <taxon>Kitasatosporales</taxon>
        <taxon>Streptomycetaceae</taxon>
        <taxon>Streptomyces</taxon>
    </lineage>
</organism>
<dbReference type="InterPro" id="IPR007419">
    <property type="entry name" value="BFD-like_2Fe2S-bd_dom"/>
</dbReference>
<dbReference type="Proteomes" id="UP001500886">
    <property type="component" value="Unassembled WGS sequence"/>
</dbReference>
<keyword evidence="3" id="KW-1185">Reference proteome</keyword>
<protein>
    <recommendedName>
        <fullName evidence="1">BFD-like [2Fe-2S]-binding domain-containing protein</fullName>
    </recommendedName>
</protein>
<reference evidence="3" key="1">
    <citation type="journal article" date="2019" name="Int. J. Syst. Evol. Microbiol.">
        <title>The Global Catalogue of Microorganisms (GCM) 10K type strain sequencing project: providing services to taxonomists for standard genome sequencing and annotation.</title>
        <authorList>
            <consortium name="The Broad Institute Genomics Platform"/>
            <consortium name="The Broad Institute Genome Sequencing Center for Infectious Disease"/>
            <person name="Wu L."/>
            <person name="Ma J."/>
        </authorList>
    </citation>
    <scope>NUCLEOTIDE SEQUENCE [LARGE SCALE GENOMIC DNA]</scope>
    <source>
        <strain evidence="3">JCM 4542</strain>
    </source>
</reference>
<dbReference type="RefSeq" id="WP_344437142.1">
    <property type="nucleotide sequence ID" value="NZ_BAAASL010000017.1"/>
</dbReference>
<proteinExistence type="predicted"/>
<sequence>MEKHTEESSPLLCTCLRVTEREVIEAIEGGAHDLPAVREATEANTGCGDCADDIEDLIADHFERRPAC</sequence>
<dbReference type="InterPro" id="IPR041854">
    <property type="entry name" value="BFD-like_2Fe2S-bd_dom_sf"/>
</dbReference>
<evidence type="ECO:0000313" key="3">
    <source>
        <dbReference type="Proteomes" id="UP001500886"/>
    </source>
</evidence>
<evidence type="ECO:0000313" key="2">
    <source>
        <dbReference type="EMBL" id="GAA2721300.1"/>
    </source>
</evidence>
<name>A0ABP6GGK3_9ACTN</name>
<evidence type="ECO:0000259" key="1">
    <source>
        <dbReference type="Pfam" id="PF04324"/>
    </source>
</evidence>
<dbReference type="Gene3D" id="1.10.10.1100">
    <property type="entry name" value="BFD-like [2Fe-2S]-binding domain"/>
    <property type="match status" value="1"/>
</dbReference>
<comment type="caution">
    <text evidence="2">The sequence shown here is derived from an EMBL/GenBank/DDBJ whole genome shotgun (WGS) entry which is preliminary data.</text>
</comment>
<dbReference type="Pfam" id="PF04324">
    <property type="entry name" value="Fer2_BFD"/>
    <property type="match status" value="1"/>
</dbReference>
<feature type="domain" description="BFD-like [2Fe-2S]-binding" evidence="1">
    <location>
        <begin position="12"/>
        <end position="59"/>
    </location>
</feature>
<gene>
    <name evidence="2" type="ORF">GCM10010315_43730</name>
</gene>
<accession>A0ABP6GGK3</accession>
<dbReference type="EMBL" id="BAAASL010000017">
    <property type="protein sequence ID" value="GAA2721300.1"/>
    <property type="molecule type" value="Genomic_DNA"/>
</dbReference>